<evidence type="ECO:0008006" key="14">
    <source>
        <dbReference type="Google" id="ProtNLM"/>
    </source>
</evidence>
<feature type="transmembrane region" description="Helical" evidence="11">
    <location>
        <begin position="33"/>
        <end position="62"/>
    </location>
</feature>
<evidence type="ECO:0000256" key="1">
    <source>
        <dbReference type="ARBA" id="ARBA00004477"/>
    </source>
</evidence>
<comment type="caution">
    <text evidence="12">The sequence shown here is derived from an EMBL/GenBank/DDBJ whole genome shotgun (WGS) entry which is preliminary data.</text>
</comment>
<evidence type="ECO:0000256" key="4">
    <source>
        <dbReference type="ARBA" id="ARBA00022679"/>
    </source>
</evidence>
<dbReference type="GO" id="GO:0004144">
    <property type="term" value="F:diacylglycerol O-acyltransferase activity"/>
    <property type="evidence" value="ECO:0007669"/>
    <property type="project" value="TreeGrafter"/>
</dbReference>
<reference evidence="12" key="1">
    <citation type="submission" date="2019-05" db="EMBL/GenBank/DDBJ databases">
        <title>Annotation for the trematode Fasciolopsis buski.</title>
        <authorList>
            <person name="Choi Y.-J."/>
        </authorList>
    </citation>
    <scope>NUCLEOTIDE SEQUENCE</scope>
    <source>
        <strain evidence="12">HT</strain>
        <tissue evidence="12">Whole worm</tissue>
    </source>
</reference>
<evidence type="ECO:0000256" key="7">
    <source>
        <dbReference type="ARBA" id="ARBA00022989"/>
    </source>
</evidence>
<dbReference type="InterPro" id="IPR007130">
    <property type="entry name" value="DAGAT"/>
</dbReference>
<evidence type="ECO:0000313" key="13">
    <source>
        <dbReference type="Proteomes" id="UP000728185"/>
    </source>
</evidence>
<keyword evidence="3" id="KW-0444">Lipid biosynthesis</keyword>
<comment type="subcellular location">
    <subcellularLocation>
        <location evidence="1">Endoplasmic reticulum membrane</location>
        <topology evidence="1">Multi-pass membrane protein</topology>
    </subcellularLocation>
</comment>
<accession>A0A8E0RJ33</accession>
<dbReference type="PANTHER" id="PTHR12317:SF79">
    <property type="entry name" value="ACYLTRANSFERASE"/>
    <property type="match status" value="1"/>
</dbReference>
<evidence type="ECO:0000256" key="9">
    <source>
        <dbReference type="ARBA" id="ARBA00023136"/>
    </source>
</evidence>
<keyword evidence="10" id="KW-0012">Acyltransferase</keyword>
<keyword evidence="7 11" id="KW-1133">Transmembrane helix</keyword>
<gene>
    <name evidence="12" type="ORF">FBUS_06746</name>
</gene>
<comment type="similarity">
    <text evidence="2">Belongs to the diacylglycerol acyltransferase family.</text>
</comment>
<keyword evidence="9 11" id="KW-0472">Membrane</keyword>
<keyword evidence="6" id="KW-0256">Endoplasmic reticulum</keyword>
<keyword evidence="8" id="KW-0443">Lipid metabolism</keyword>
<keyword evidence="5 11" id="KW-0812">Transmembrane</keyword>
<evidence type="ECO:0000256" key="3">
    <source>
        <dbReference type="ARBA" id="ARBA00022516"/>
    </source>
</evidence>
<dbReference type="GO" id="GO:0019432">
    <property type="term" value="P:triglyceride biosynthetic process"/>
    <property type="evidence" value="ECO:0007669"/>
    <property type="project" value="TreeGrafter"/>
</dbReference>
<protein>
    <recommendedName>
        <fullName evidence="14">Acyltransferase</fullName>
    </recommendedName>
</protein>
<dbReference type="Proteomes" id="UP000728185">
    <property type="component" value="Unassembled WGS sequence"/>
</dbReference>
<evidence type="ECO:0000256" key="10">
    <source>
        <dbReference type="ARBA" id="ARBA00023315"/>
    </source>
</evidence>
<organism evidence="12 13">
    <name type="scientific">Fasciolopsis buskii</name>
    <dbReference type="NCBI Taxonomy" id="27845"/>
    <lineage>
        <taxon>Eukaryota</taxon>
        <taxon>Metazoa</taxon>
        <taxon>Spiralia</taxon>
        <taxon>Lophotrochozoa</taxon>
        <taxon>Platyhelminthes</taxon>
        <taxon>Trematoda</taxon>
        <taxon>Digenea</taxon>
        <taxon>Plagiorchiida</taxon>
        <taxon>Echinostomata</taxon>
        <taxon>Echinostomatoidea</taxon>
        <taxon>Fasciolidae</taxon>
        <taxon>Fasciolopsis</taxon>
    </lineage>
</organism>
<evidence type="ECO:0000256" key="8">
    <source>
        <dbReference type="ARBA" id="ARBA00023098"/>
    </source>
</evidence>
<dbReference type="Pfam" id="PF03982">
    <property type="entry name" value="DAGAT"/>
    <property type="match status" value="3"/>
</dbReference>
<sequence length="282" mass="32400">MIDKEHISSEGFVVKKRYNNLREKPCAKRMMEFIVMALLFSTYFIFGLLGFWLPVAFIYTLLKYLNIVMLHVFGSGIHGIPTEVQNYERIILPALIGWVIVYAAHWCKDRGAENRGGHLRPWLRSLSVWNYAADYFPIQLILSRELCMHSNADPNISQKREVILGSGFHGLATDQNYLVGYHPHGISGFGSLLNFATDATGFPQAFPGIASWLAIHKMHFRSPFYRESFLSLVGAPILCERTENPTRKQITEVKQRYLNSLRQLFEKYKKAYDPDAGDIEFI</sequence>
<dbReference type="OrthoDB" id="264532at2759"/>
<evidence type="ECO:0000313" key="12">
    <source>
        <dbReference type="EMBL" id="KAA0184005.1"/>
    </source>
</evidence>
<keyword evidence="13" id="KW-1185">Reference proteome</keyword>
<dbReference type="PANTHER" id="PTHR12317">
    <property type="entry name" value="DIACYLGLYCEROL O-ACYLTRANSFERASE"/>
    <property type="match status" value="1"/>
</dbReference>
<dbReference type="AlphaFoldDB" id="A0A8E0RJ33"/>
<evidence type="ECO:0000256" key="2">
    <source>
        <dbReference type="ARBA" id="ARBA00005420"/>
    </source>
</evidence>
<proteinExistence type="inferred from homology"/>
<dbReference type="EMBL" id="LUCM01011424">
    <property type="protein sequence ID" value="KAA0184005.1"/>
    <property type="molecule type" value="Genomic_DNA"/>
</dbReference>
<name>A0A8E0RJ33_9TREM</name>
<evidence type="ECO:0000256" key="6">
    <source>
        <dbReference type="ARBA" id="ARBA00022824"/>
    </source>
</evidence>
<evidence type="ECO:0000256" key="5">
    <source>
        <dbReference type="ARBA" id="ARBA00022692"/>
    </source>
</evidence>
<keyword evidence="4" id="KW-0808">Transferase</keyword>
<dbReference type="GO" id="GO:0005789">
    <property type="term" value="C:endoplasmic reticulum membrane"/>
    <property type="evidence" value="ECO:0007669"/>
    <property type="project" value="UniProtKB-SubCell"/>
</dbReference>
<evidence type="ECO:0000256" key="11">
    <source>
        <dbReference type="SAM" id="Phobius"/>
    </source>
</evidence>